<proteinExistence type="predicted"/>
<dbReference type="HOGENOM" id="CLU_1789762_0_0_1"/>
<reference evidence="1 3" key="1">
    <citation type="journal article" date="2011" name="Nature">
        <title>The Medicago genome provides insight into the evolution of rhizobial symbioses.</title>
        <authorList>
            <person name="Young N.D."/>
            <person name="Debelle F."/>
            <person name="Oldroyd G.E."/>
            <person name="Geurts R."/>
            <person name="Cannon S.B."/>
            <person name="Udvardi M.K."/>
            <person name="Benedito V.A."/>
            <person name="Mayer K.F."/>
            <person name="Gouzy J."/>
            <person name="Schoof H."/>
            <person name="Van de Peer Y."/>
            <person name="Proost S."/>
            <person name="Cook D.R."/>
            <person name="Meyers B.C."/>
            <person name="Spannagl M."/>
            <person name="Cheung F."/>
            <person name="De Mita S."/>
            <person name="Krishnakumar V."/>
            <person name="Gundlach H."/>
            <person name="Zhou S."/>
            <person name="Mudge J."/>
            <person name="Bharti A.K."/>
            <person name="Murray J.D."/>
            <person name="Naoumkina M.A."/>
            <person name="Rosen B."/>
            <person name="Silverstein K.A."/>
            <person name="Tang H."/>
            <person name="Rombauts S."/>
            <person name="Zhao P.X."/>
            <person name="Zhou P."/>
            <person name="Barbe V."/>
            <person name="Bardou P."/>
            <person name="Bechner M."/>
            <person name="Bellec A."/>
            <person name="Berger A."/>
            <person name="Berges H."/>
            <person name="Bidwell S."/>
            <person name="Bisseling T."/>
            <person name="Choisne N."/>
            <person name="Couloux A."/>
            <person name="Denny R."/>
            <person name="Deshpande S."/>
            <person name="Dai X."/>
            <person name="Doyle J.J."/>
            <person name="Dudez A.M."/>
            <person name="Farmer A.D."/>
            <person name="Fouteau S."/>
            <person name="Franken C."/>
            <person name="Gibelin C."/>
            <person name="Gish J."/>
            <person name="Goldstein S."/>
            <person name="Gonzalez A.J."/>
            <person name="Green P.J."/>
            <person name="Hallab A."/>
            <person name="Hartog M."/>
            <person name="Hua A."/>
            <person name="Humphray S.J."/>
            <person name="Jeong D.H."/>
            <person name="Jing Y."/>
            <person name="Jocker A."/>
            <person name="Kenton S.M."/>
            <person name="Kim D.J."/>
            <person name="Klee K."/>
            <person name="Lai H."/>
            <person name="Lang C."/>
            <person name="Lin S."/>
            <person name="Macmil S.L."/>
            <person name="Magdelenat G."/>
            <person name="Matthews L."/>
            <person name="McCorrison J."/>
            <person name="Monaghan E.L."/>
            <person name="Mun J.H."/>
            <person name="Najar F.Z."/>
            <person name="Nicholson C."/>
            <person name="Noirot C."/>
            <person name="O'Bleness M."/>
            <person name="Paule C.R."/>
            <person name="Poulain J."/>
            <person name="Prion F."/>
            <person name="Qin B."/>
            <person name="Qu C."/>
            <person name="Retzel E.F."/>
            <person name="Riddle C."/>
            <person name="Sallet E."/>
            <person name="Samain S."/>
            <person name="Samson N."/>
            <person name="Sanders I."/>
            <person name="Saurat O."/>
            <person name="Scarpelli C."/>
            <person name="Schiex T."/>
            <person name="Segurens B."/>
            <person name="Severin A.J."/>
            <person name="Sherrier D.J."/>
            <person name="Shi R."/>
            <person name="Sims S."/>
            <person name="Singer S.R."/>
            <person name="Sinharoy S."/>
            <person name="Sterck L."/>
            <person name="Viollet A."/>
            <person name="Wang B.B."/>
            <person name="Wang K."/>
            <person name="Wang M."/>
            <person name="Wang X."/>
            <person name="Warfsmann J."/>
            <person name="Weissenbach J."/>
            <person name="White D.D."/>
            <person name="White J.D."/>
            <person name="Wiley G.B."/>
            <person name="Wincker P."/>
            <person name="Xing Y."/>
            <person name="Yang L."/>
            <person name="Yao Z."/>
            <person name="Ying F."/>
            <person name="Zhai J."/>
            <person name="Zhou L."/>
            <person name="Zuber A."/>
            <person name="Denarie J."/>
            <person name="Dixon R.A."/>
            <person name="May G.D."/>
            <person name="Schwartz D.C."/>
            <person name="Rogers J."/>
            <person name="Quetier F."/>
            <person name="Town C.D."/>
            <person name="Roe B.A."/>
        </authorList>
    </citation>
    <scope>NUCLEOTIDE SEQUENCE [LARGE SCALE GENOMIC DNA]</scope>
    <source>
        <strain evidence="1">A17</strain>
        <strain evidence="2 3">cv. Jemalong A17</strain>
    </source>
</reference>
<gene>
    <name evidence="1" type="ordered locus">MTR_2g022150</name>
</gene>
<reference evidence="2" key="3">
    <citation type="submission" date="2015-04" db="UniProtKB">
        <authorList>
            <consortium name="EnsemblPlants"/>
        </authorList>
    </citation>
    <scope>IDENTIFICATION</scope>
    <source>
        <strain evidence="2">cv. Jemalong A17</strain>
    </source>
</reference>
<reference evidence="1 3" key="2">
    <citation type="journal article" date="2014" name="BMC Genomics">
        <title>An improved genome release (version Mt4.0) for the model legume Medicago truncatula.</title>
        <authorList>
            <person name="Tang H."/>
            <person name="Krishnakumar V."/>
            <person name="Bidwell S."/>
            <person name="Rosen B."/>
            <person name="Chan A."/>
            <person name="Zhou S."/>
            <person name="Gentzbittel L."/>
            <person name="Childs K.L."/>
            <person name="Yandell M."/>
            <person name="Gundlach H."/>
            <person name="Mayer K.F."/>
            <person name="Schwartz D.C."/>
            <person name="Town C.D."/>
        </authorList>
    </citation>
    <scope>GENOME REANNOTATION</scope>
    <source>
        <strain evidence="1">A17</strain>
        <strain evidence="2 3">cv. Jemalong A17</strain>
    </source>
</reference>
<evidence type="ECO:0000313" key="3">
    <source>
        <dbReference type="Proteomes" id="UP000002051"/>
    </source>
</evidence>
<organism evidence="1 3">
    <name type="scientific">Medicago truncatula</name>
    <name type="common">Barrel medic</name>
    <name type="synonym">Medicago tribuloides</name>
    <dbReference type="NCBI Taxonomy" id="3880"/>
    <lineage>
        <taxon>Eukaryota</taxon>
        <taxon>Viridiplantae</taxon>
        <taxon>Streptophyta</taxon>
        <taxon>Embryophyta</taxon>
        <taxon>Tracheophyta</taxon>
        <taxon>Spermatophyta</taxon>
        <taxon>Magnoliopsida</taxon>
        <taxon>eudicotyledons</taxon>
        <taxon>Gunneridae</taxon>
        <taxon>Pentapetalae</taxon>
        <taxon>rosids</taxon>
        <taxon>fabids</taxon>
        <taxon>Fabales</taxon>
        <taxon>Fabaceae</taxon>
        <taxon>Papilionoideae</taxon>
        <taxon>50 kb inversion clade</taxon>
        <taxon>NPAAA clade</taxon>
        <taxon>Hologalegina</taxon>
        <taxon>IRL clade</taxon>
        <taxon>Trifolieae</taxon>
        <taxon>Medicago</taxon>
    </lineage>
</organism>
<accession>A0A072V4L7</accession>
<keyword evidence="3" id="KW-1185">Reference proteome</keyword>
<dbReference type="EMBL" id="CM001218">
    <property type="protein sequence ID" value="KEH36762.1"/>
    <property type="molecule type" value="Genomic_DNA"/>
</dbReference>
<evidence type="ECO:0000313" key="2">
    <source>
        <dbReference type="EnsemblPlants" id="KEH36762"/>
    </source>
</evidence>
<protein>
    <submittedName>
        <fullName evidence="1 2">Uncharacterized protein</fullName>
    </submittedName>
</protein>
<sequence>MLGHRGSPVGRPHRCLNNHTSERDTTLLPKTLRLWVLLLIRCSTFTFLSDVGHITHTCTPTLPLKCESIYSSCPPSSGSSLLACIVVVGFSVNRPDTACTVVAAFCATDRLPQSYPSSNLGFDTSVGSRGEIRGPFTSRLEQPHK</sequence>
<dbReference type="AlphaFoldDB" id="A0A072V4L7"/>
<name>A0A072V4L7_MEDTR</name>
<dbReference type="EnsemblPlants" id="KEH36762">
    <property type="protein sequence ID" value="KEH36762"/>
    <property type="gene ID" value="MTR_2g022150"/>
</dbReference>
<dbReference type="Proteomes" id="UP000002051">
    <property type="component" value="Chromosome 2"/>
</dbReference>
<evidence type="ECO:0000313" key="1">
    <source>
        <dbReference type="EMBL" id="KEH36762.1"/>
    </source>
</evidence>